<keyword evidence="2" id="KW-1185">Reference proteome</keyword>
<evidence type="ECO:0000313" key="2">
    <source>
        <dbReference type="Proteomes" id="UP001607302"/>
    </source>
</evidence>
<sequence>MHRRNATGGWFEKRLIYDRPHLRSLKFKQRVDGYNKHSLSLLNECEFDLMLFGKRTTIGGSRVNGHEENQYNPKAETVSEIKTIYTPMRRRETKDRKIGHSDKNKATGICILVDKKRTEKLLEQRDNTDSSKLHSLA</sequence>
<evidence type="ECO:0000313" key="1">
    <source>
        <dbReference type="EMBL" id="KAL2717331.1"/>
    </source>
</evidence>
<dbReference type="Proteomes" id="UP001607302">
    <property type="component" value="Unassembled WGS sequence"/>
</dbReference>
<organism evidence="1 2">
    <name type="scientific">Vespula squamosa</name>
    <name type="common">Southern yellow jacket</name>
    <name type="synonym">Wasp</name>
    <dbReference type="NCBI Taxonomy" id="30214"/>
    <lineage>
        <taxon>Eukaryota</taxon>
        <taxon>Metazoa</taxon>
        <taxon>Ecdysozoa</taxon>
        <taxon>Arthropoda</taxon>
        <taxon>Hexapoda</taxon>
        <taxon>Insecta</taxon>
        <taxon>Pterygota</taxon>
        <taxon>Neoptera</taxon>
        <taxon>Endopterygota</taxon>
        <taxon>Hymenoptera</taxon>
        <taxon>Apocrita</taxon>
        <taxon>Aculeata</taxon>
        <taxon>Vespoidea</taxon>
        <taxon>Vespidae</taxon>
        <taxon>Vespinae</taxon>
        <taxon>Vespula</taxon>
    </lineage>
</organism>
<comment type="caution">
    <text evidence="1">The sequence shown here is derived from an EMBL/GenBank/DDBJ whole genome shotgun (WGS) entry which is preliminary data.</text>
</comment>
<gene>
    <name evidence="1" type="ORF">V1478_013031</name>
</gene>
<protein>
    <submittedName>
        <fullName evidence="1">Uncharacterized protein</fullName>
    </submittedName>
</protein>
<dbReference type="EMBL" id="JAUDFV010000153">
    <property type="protein sequence ID" value="KAL2717331.1"/>
    <property type="molecule type" value="Genomic_DNA"/>
</dbReference>
<accession>A0ABD2A9P8</accession>
<reference evidence="1 2" key="1">
    <citation type="journal article" date="2024" name="Ann. Entomol. Soc. Am.">
        <title>Genomic analyses of the southern and eastern yellowjacket wasps (Hymenoptera: Vespidae) reveal evolutionary signatures of social life.</title>
        <authorList>
            <person name="Catto M.A."/>
            <person name="Caine P.B."/>
            <person name="Orr S.E."/>
            <person name="Hunt B.G."/>
            <person name="Goodisman M.A.D."/>
        </authorList>
    </citation>
    <scope>NUCLEOTIDE SEQUENCE [LARGE SCALE GENOMIC DNA]</scope>
    <source>
        <strain evidence="1">233</strain>
        <tissue evidence="1">Head and thorax</tissue>
    </source>
</reference>
<proteinExistence type="predicted"/>
<dbReference type="AlphaFoldDB" id="A0ABD2A9P8"/>
<name>A0ABD2A9P8_VESSQ</name>